<keyword evidence="4" id="KW-0812">Transmembrane</keyword>
<keyword evidence="7" id="KW-1185">Reference proteome</keyword>
<organism evidence="6 7">
    <name type="scientific">Neocallimastix californiae</name>
    <dbReference type="NCBI Taxonomy" id="1754190"/>
    <lineage>
        <taxon>Eukaryota</taxon>
        <taxon>Fungi</taxon>
        <taxon>Fungi incertae sedis</taxon>
        <taxon>Chytridiomycota</taxon>
        <taxon>Chytridiomycota incertae sedis</taxon>
        <taxon>Neocallimastigomycetes</taxon>
        <taxon>Neocallimastigales</taxon>
        <taxon>Neocallimastigaceae</taxon>
        <taxon>Neocallimastix</taxon>
    </lineage>
</organism>
<proteinExistence type="predicted"/>
<gene>
    <name evidence="6" type="ORF">LY90DRAFT_513815</name>
</gene>
<dbReference type="OrthoDB" id="5340910at2759"/>
<evidence type="ECO:0000313" key="7">
    <source>
        <dbReference type="Proteomes" id="UP000193920"/>
    </source>
</evidence>
<evidence type="ECO:0000256" key="3">
    <source>
        <dbReference type="SAM" id="MobiDB-lite"/>
    </source>
</evidence>
<keyword evidence="1 2" id="KW-0728">SH3 domain</keyword>
<keyword evidence="4" id="KW-1133">Transmembrane helix</keyword>
<reference evidence="6 7" key="1">
    <citation type="submission" date="2016-08" db="EMBL/GenBank/DDBJ databases">
        <title>A Parts List for Fungal Cellulosomes Revealed by Comparative Genomics.</title>
        <authorList>
            <consortium name="DOE Joint Genome Institute"/>
            <person name="Haitjema C.H."/>
            <person name="Gilmore S.P."/>
            <person name="Henske J.K."/>
            <person name="Solomon K.V."/>
            <person name="De Groot R."/>
            <person name="Kuo A."/>
            <person name="Mondo S.J."/>
            <person name="Salamov A.A."/>
            <person name="Labutti K."/>
            <person name="Zhao Z."/>
            <person name="Chiniquy J."/>
            <person name="Barry K."/>
            <person name="Brewer H.M."/>
            <person name="Purvine S.O."/>
            <person name="Wright A.T."/>
            <person name="Boxma B."/>
            <person name="Van Alen T."/>
            <person name="Hackstein J.H."/>
            <person name="Baker S.E."/>
            <person name="Grigoriev I.V."/>
            <person name="O'Malley M.A."/>
        </authorList>
    </citation>
    <scope>NUCLEOTIDE SEQUENCE [LARGE SCALE GENOMIC DNA]</scope>
    <source>
        <strain evidence="6 7">G1</strain>
    </source>
</reference>
<dbReference type="Proteomes" id="UP000193920">
    <property type="component" value="Unassembled WGS sequence"/>
</dbReference>
<dbReference type="Pfam" id="PF00018">
    <property type="entry name" value="SH3_1"/>
    <property type="match status" value="1"/>
</dbReference>
<feature type="compositionally biased region" description="Low complexity" evidence="3">
    <location>
        <begin position="232"/>
        <end position="264"/>
    </location>
</feature>
<keyword evidence="4" id="KW-0472">Membrane</keyword>
<evidence type="ECO:0000256" key="2">
    <source>
        <dbReference type="PROSITE-ProRule" id="PRU00192"/>
    </source>
</evidence>
<dbReference type="PROSITE" id="PS50002">
    <property type="entry name" value="SH3"/>
    <property type="match status" value="1"/>
</dbReference>
<protein>
    <recommendedName>
        <fullName evidence="5">SH3 domain-containing protein</fullName>
    </recommendedName>
</protein>
<dbReference type="AlphaFoldDB" id="A0A1Y2AUX6"/>
<evidence type="ECO:0000313" key="6">
    <source>
        <dbReference type="EMBL" id="ORY26286.1"/>
    </source>
</evidence>
<feature type="transmembrane region" description="Helical" evidence="4">
    <location>
        <begin position="18"/>
        <end position="41"/>
    </location>
</feature>
<dbReference type="InterPro" id="IPR001452">
    <property type="entry name" value="SH3_domain"/>
</dbReference>
<feature type="domain" description="SH3" evidence="5">
    <location>
        <begin position="161"/>
        <end position="222"/>
    </location>
</feature>
<dbReference type="SUPFAM" id="SSF50044">
    <property type="entry name" value="SH3-domain"/>
    <property type="match status" value="1"/>
</dbReference>
<evidence type="ECO:0000256" key="1">
    <source>
        <dbReference type="ARBA" id="ARBA00022443"/>
    </source>
</evidence>
<dbReference type="SMART" id="SM00326">
    <property type="entry name" value="SH3"/>
    <property type="match status" value="1"/>
</dbReference>
<dbReference type="InterPro" id="IPR036028">
    <property type="entry name" value="SH3-like_dom_sf"/>
</dbReference>
<evidence type="ECO:0000259" key="5">
    <source>
        <dbReference type="PROSITE" id="PS50002"/>
    </source>
</evidence>
<dbReference type="EMBL" id="MCOG01000203">
    <property type="protein sequence ID" value="ORY26286.1"/>
    <property type="molecule type" value="Genomic_DNA"/>
</dbReference>
<comment type="caution">
    <text evidence="6">The sequence shown here is derived from an EMBL/GenBank/DDBJ whole genome shotgun (WGS) entry which is preliminary data.</text>
</comment>
<accession>A0A1Y2AUX6</accession>
<dbReference type="STRING" id="1754190.A0A1Y2AUX6"/>
<evidence type="ECO:0000256" key="4">
    <source>
        <dbReference type="SAM" id="Phobius"/>
    </source>
</evidence>
<sequence length="318" mass="36080">MKKKEDNSVGTSLLKNKWILIGVGSGALLLILVVVGIVVMSRRGGDDEYSRFSSNDKDMQKVNEPYNLLSNNDSNYKFSDKTFTMNSYSGSNWNSDKDIPIVTTGSSDNLLGVPEEPKRINSITFEEQQNYSDMMKKHMEEDRNKPMMKSAFGISIPDEYEKFKTFKVVRKFTPQRNDELVVENGHMVKMIKSFEDGWSLCYNIDTGKEGYIPKNKLAAMEQPQKPQTIFHSDTTSTTSSAYSTKPLLHSNSGASSNYSNNNSYGRKRAVNNRNNSSSSRDGGYRSSPKNQANKYYRKPSNDNYTNGSYGRNQNRYDM</sequence>
<feature type="compositionally biased region" description="Polar residues" evidence="3">
    <location>
        <begin position="301"/>
        <end position="318"/>
    </location>
</feature>
<feature type="region of interest" description="Disordered" evidence="3">
    <location>
        <begin position="229"/>
        <end position="318"/>
    </location>
</feature>
<feature type="compositionally biased region" description="Low complexity" evidence="3">
    <location>
        <begin position="271"/>
        <end position="280"/>
    </location>
</feature>
<dbReference type="Gene3D" id="2.30.30.40">
    <property type="entry name" value="SH3 Domains"/>
    <property type="match status" value="1"/>
</dbReference>
<name>A0A1Y2AUX6_9FUNG</name>